<dbReference type="OrthoDB" id="5560686at2759"/>
<evidence type="ECO:0000313" key="3">
    <source>
        <dbReference type="Proteomes" id="UP000604046"/>
    </source>
</evidence>
<evidence type="ECO:0000313" key="2">
    <source>
        <dbReference type="EMBL" id="CAE6929823.1"/>
    </source>
</evidence>
<comment type="caution">
    <text evidence="2">The sequence shown here is derived from an EMBL/GenBank/DDBJ whole genome shotgun (WGS) entry which is preliminary data.</text>
</comment>
<name>A0A812GVS5_9DINO</name>
<dbReference type="InterPro" id="IPR046341">
    <property type="entry name" value="SET_dom_sf"/>
</dbReference>
<keyword evidence="3" id="KW-1185">Reference proteome</keyword>
<accession>A0A812GVS5</accession>
<protein>
    <submittedName>
        <fullName evidence="2">Dnajc2 protein</fullName>
    </submittedName>
</protein>
<feature type="domain" description="SET" evidence="1">
    <location>
        <begin position="207"/>
        <end position="334"/>
    </location>
</feature>
<proteinExistence type="predicted"/>
<dbReference type="AlphaFoldDB" id="A0A812GVS5"/>
<dbReference type="Proteomes" id="UP000604046">
    <property type="component" value="Unassembled WGS sequence"/>
</dbReference>
<dbReference type="Pfam" id="PF00856">
    <property type="entry name" value="SET"/>
    <property type="match status" value="1"/>
</dbReference>
<sequence>MLSCNVLQLGSREEGAESNGMAVGSGRPRRLLLAGAAGGLAVWFLSNGGQLEGFLGPSSQSATTLQTFRRHLLTGAWFGSMSLAAATVDPDPAAARFKVVGLPCECCERDWCATSCIDQKQGLTTKCNCHDFLSDKQSSEQYLVSGAGLIKLPADAARARLDSMEAGQGEEGWADHLNWKDANLLKWRAEDGKNLQIKPSTLGGEAGDGLFVTTAMPKYTVFPPYQGKPLSLAEFRKMRGTREMDYVYCPLREEALFNFTDDQLQTAEEAGAATTFCVDGRVAVEKNPVRFINAARSKEQCKKVNVQICEFGDVAYFRTTADVKKGAELITDYGKEYWEDFEGC</sequence>
<evidence type="ECO:0000259" key="1">
    <source>
        <dbReference type="Pfam" id="PF00856"/>
    </source>
</evidence>
<gene>
    <name evidence="2" type="primary">Dnajc2</name>
    <name evidence="2" type="ORF">SNAT2548_LOCUS797</name>
</gene>
<dbReference type="SUPFAM" id="SSF82199">
    <property type="entry name" value="SET domain"/>
    <property type="match status" value="1"/>
</dbReference>
<reference evidence="2" key="1">
    <citation type="submission" date="2021-02" db="EMBL/GenBank/DDBJ databases">
        <authorList>
            <person name="Dougan E. K."/>
            <person name="Rhodes N."/>
            <person name="Thang M."/>
            <person name="Chan C."/>
        </authorList>
    </citation>
    <scope>NUCLEOTIDE SEQUENCE</scope>
</reference>
<dbReference type="EMBL" id="CAJNDS010000039">
    <property type="protein sequence ID" value="CAE6929823.1"/>
    <property type="molecule type" value="Genomic_DNA"/>
</dbReference>
<dbReference type="Gene3D" id="2.170.270.10">
    <property type="entry name" value="SET domain"/>
    <property type="match status" value="1"/>
</dbReference>
<dbReference type="InterPro" id="IPR001214">
    <property type="entry name" value="SET_dom"/>
</dbReference>
<organism evidence="2 3">
    <name type="scientific">Symbiodinium natans</name>
    <dbReference type="NCBI Taxonomy" id="878477"/>
    <lineage>
        <taxon>Eukaryota</taxon>
        <taxon>Sar</taxon>
        <taxon>Alveolata</taxon>
        <taxon>Dinophyceae</taxon>
        <taxon>Suessiales</taxon>
        <taxon>Symbiodiniaceae</taxon>
        <taxon>Symbiodinium</taxon>
    </lineage>
</organism>